<dbReference type="PANTHER" id="PTHR30466">
    <property type="entry name" value="FLAVIN REDUCTASE"/>
    <property type="match status" value="1"/>
</dbReference>
<dbReference type="PANTHER" id="PTHR30466:SF11">
    <property type="entry name" value="FLAVIN-DEPENDENT MONOOXYGENASE, REDUCTASE SUBUNIT HSAB"/>
    <property type="match status" value="1"/>
</dbReference>
<dbReference type="SUPFAM" id="SSF50475">
    <property type="entry name" value="FMN-binding split barrel"/>
    <property type="match status" value="1"/>
</dbReference>
<evidence type="ECO:0000313" key="4">
    <source>
        <dbReference type="EMBL" id="GAA2092358.1"/>
    </source>
</evidence>
<keyword evidence="2" id="KW-0560">Oxidoreductase</keyword>
<dbReference type="EMBL" id="BAAANS010000009">
    <property type="protein sequence ID" value="GAA2092358.1"/>
    <property type="molecule type" value="Genomic_DNA"/>
</dbReference>
<dbReference type="InterPro" id="IPR050268">
    <property type="entry name" value="NADH-dep_flavin_reductase"/>
</dbReference>
<name>A0ABN2WI00_9ACTN</name>
<organism evidence="4 5">
    <name type="scientific">Kitasatospora saccharophila</name>
    <dbReference type="NCBI Taxonomy" id="407973"/>
    <lineage>
        <taxon>Bacteria</taxon>
        <taxon>Bacillati</taxon>
        <taxon>Actinomycetota</taxon>
        <taxon>Actinomycetes</taxon>
        <taxon>Kitasatosporales</taxon>
        <taxon>Streptomycetaceae</taxon>
        <taxon>Kitasatospora</taxon>
    </lineage>
</organism>
<evidence type="ECO:0000256" key="1">
    <source>
        <dbReference type="ARBA" id="ARBA00008898"/>
    </source>
</evidence>
<gene>
    <name evidence="4" type="ORF">GCM10009759_17990</name>
</gene>
<feature type="domain" description="Flavin reductase like" evidence="3">
    <location>
        <begin position="19"/>
        <end position="169"/>
    </location>
</feature>
<reference evidence="4 5" key="1">
    <citation type="journal article" date="2019" name="Int. J. Syst. Evol. Microbiol.">
        <title>The Global Catalogue of Microorganisms (GCM) 10K type strain sequencing project: providing services to taxonomists for standard genome sequencing and annotation.</title>
        <authorList>
            <consortium name="The Broad Institute Genomics Platform"/>
            <consortium name="The Broad Institute Genome Sequencing Center for Infectious Disease"/>
            <person name="Wu L."/>
            <person name="Ma J."/>
        </authorList>
    </citation>
    <scope>NUCLEOTIDE SEQUENCE [LARGE SCALE GENOMIC DNA]</scope>
    <source>
        <strain evidence="4 5">JCM 14559</strain>
    </source>
</reference>
<dbReference type="Pfam" id="PF01613">
    <property type="entry name" value="Flavin_Reduct"/>
    <property type="match status" value="1"/>
</dbReference>
<proteinExistence type="inferred from homology"/>
<dbReference type="InterPro" id="IPR002563">
    <property type="entry name" value="Flavin_Rdtase-like_dom"/>
</dbReference>
<sequence>MEKTKPERPAGAGDLREVMRNFATGVCVVSTYSDRAPGRRHHALTANSLTSVSLDPPLVSLSIRGDSSFLTDLMESRVWGISILDADSERLARAFARSRQQRDEALGQVPTVPGERTGALLFDAPAWMECRYRDHLVAGDHVMVIGEVVALGVRRAGAPLIFLQGAFHRFEHERV</sequence>
<dbReference type="SMART" id="SM00903">
    <property type="entry name" value="Flavin_Reduct"/>
    <property type="match status" value="1"/>
</dbReference>
<evidence type="ECO:0000313" key="5">
    <source>
        <dbReference type="Proteomes" id="UP001500897"/>
    </source>
</evidence>
<evidence type="ECO:0000256" key="2">
    <source>
        <dbReference type="ARBA" id="ARBA00023002"/>
    </source>
</evidence>
<protein>
    <submittedName>
        <fullName evidence="4">Flavin reductase family protein</fullName>
    </submittedName>
</protein>
<accession>A0ABN2WI00</accession>
<comment type="similarity">
    <text evidence="1">Belongs to the non-flavoprotein flavin reductase family.</text>
</comment>
<evidence type="ECO:0000259" key="3">
    <source>
        <dbReference type="SMART" id="SM00903"/>
    </source>
</evidence>
<comment type="caution">
    <text evidence="4">The sequence shown here is derived from an EMBL/GenBank/DDBJ whole genome shotgun (WGS) entry which is preliminary data.</text>
</comment>
<dbReference type="Proteomes" id="UP001500897">
    <property type="component" value="Unassembled WGS sequence"/>
</dbReference>
<dbReference type="Gene3D" id="2.30.110.10">
    <property type="entry name" value="Electron Transport, Fmn-binding Protein, Chain A"/>
    <property type="match status" value="1"/>
</dbReference>
<keyword evidence="5" id="KW-1185">Reference proteome</keyword>
<dbReference type="InterPro" id="IPR012349">
    <property type="entry name" value="Split_barrel_FMN-bd"/>
</dbReference>